<gene>
    <name evidence="1" type="ORF">M9978_17540</name>
</gene>
<keyword evidence="2" id="KW-1185">Reference proteome</keyword>
<name>A0A9X2HLA2_9SPHN</name>
<comment type="caution">
    <text evidence="1">The sequence shown here is derived from an EMBL/GenBank/DDBJ whole genome shotgun (WGS) entry which is preliminary data.</text>
</comment>
<organism evidence="1 2">
    <name type="scientific">Sphingomonas tagetis</name>
    <dbReference type="NCBI Taxonomy" id="2949092"/>
    <lineage>
        <taxon>Bacteria</taxon>
        <taxon>Pseudomonadati</taxon>
        <taxon>Pseudomonadota</taxon>
        <taxon>Alphaproteobacteria</taxon>
        <taxon>Sphingomonadales</taxon>
        <taxon>Sphingomonadaceae</taxon>
        <taxon>Sphingomonas</taxon>
    </lineage>
</organism>
<reference evidence="1" key="1">
    <citation type="submission" date="2022-05" db="EMBL/GenBank/DDBJ databases">
        <title>Sphingomonas sp. strain MG17 Genome sequencing and assembly.</title>
        <authorList>
            <person name="Kim I."/>
        </authorList>
    </citation>
    <scope>NUCLEOTIDE SEQUENCE</scope>
    <source>
        <strain evidence="1">MG17</strain>
    </source>
</reference>
<dbReference type="Proteomes" id="UP001139451">
    <property type="component" value="Unassembled WGS sequence"/>
</dbReference>
<sequence>MKRGIPSEVDLAAGQPWSIYSVAADRLPTSPGRVLLTVAVEDIVRRVRAARAPSMRPPESYGLVADAIPWAMDRTKIASDLADLLRHHHVSSTGRRVGGGSPMTLTRTHWDGDGHHDVVATGVIHIEVNPGGWIPHWVFVEAAEVELVASTLESVARPNSPFINAEYQWPLRIEQMADGLLRNVRAIIGVETVIPPSQTLATSELNSLISLLATERMSPVQRDAVVDQAATWLAGIFATETQREGKNSYRQKAVAKFGEAVAGGVFDDVWKAATRQAPGRRKGGRIPRASKAPA</sequence>
<accession>A0A9X2HLA2</accession>
<proteinExistence type="predicted"/>
<evidence type="ECO:0000313" key="2">
    <source>
        <dbReference type="Proteomes" id="UP001139451"/>
    </source>
</evidence>
<dbReference type="AlphaFoldDB" id="A0A9X2HLA2"/>
<dbReference type="EMBL" id="JAMLDX010000016">
    <property type="protein sequence ID" value="MCP3732227.1"/>
    <property type="molecule type" value="Genomic_DNA"/>
</dbReference>
<evidence type="ECO:0000313" key="1">
    <source>
        <dbReference type="EMBL" id="MCP3732227.1"/>
    </source>
</evidence>
<protein>
    <submittedName>
        <fullName evidence="1">Uncharacterized protein</fullName>
    </submittedName>
</protein>
<dbReference type="RefSeq" id="WP_254295488.1">
    <property type="nucleotide sequence ID" value="NZ_JAMLDX010000016.1"/>
</dbReference>